<reference evidence="2" key="1">
    <citation type="submission" date="2023-07" db="EMBL/GenBank/DDBJ databases">
        <title>30 novel species of actinomycetes from the DSMZ collection.</title>
        <authorList>
            <person name="Nouioui I."/>
        </authorList>
    </citation>
    <scope>NUCLEOTIDE SEQUENCE [LARGE SCALE GENOMIC DNA]</scope>
    <source>
        <strain evidence="2">DSM 41640</strain>
    </source>
</reference>
<sequence>MPLVEITAPADALPGPAFATVQKSVADAVLRWMELPQTDFFAGATWVYVHETGKGSAATGAAGVEPGFLVVVTPLEGFLTPEKNESLAKEITAVLQEASGKEYPVWTLVNEVPEGFWAVNGSLTRRAKLDELISQSSTR</sequence>
<keyword evidence="2" id="KW-1185">Reference proteome</keyword>
<evidence type="ECO:0000313" key="1">
    <source>
        <dbReference type="EMBL" id="MDT0486899.1"/>
    </source>
</evidence>
<dbReference type="EMBL" id="JAVREZ010000024">
    <property type="protein sequence ID" value="MDT0486899.1"/>
    <property type="molecule type" value="Genomic_DNA"/>
</dbReference>
<name>A0ABU2VNJ9_9ACTN</name>
<organism evidence="1 2">
    <name type="scientific">Streptomyces doebereineriae</name>
    <dbReference type="NCBI Taxonomy" id="3075528"/>
    <lineage>
        <taxon>Bacteria</taxon>
        <taxon>Bacillati</taxon>
        <taxon>Actinomycetota</taxon>
        <taxon>Actinomycetes</taxon>
        <taxon>Kitasatosporales</taxon>
        <taxon>Streptomycetaceae</taxon>
        <taxon>Streptomyces</taxon>
    </lineage>
</organism>
<protein>
    <recommendedName>
        <fullName evidence="3">4-oxalocrotonate tautomerase</fullName>
    </recommendedName>
</protein>
<comment type="caution">
    <text evidence="1">The sequence shown here is derived from an EMBL/GenBank/DDBJ whole genome shotgun (WGS) entry which is preliminary data.</text>
</comment>
<dbReference type="Gene3D" id="3.30.429.10">
    <property type="entry name" value="Macrophage Migration Inhibitory Factor"/>
    <property type="match status" value="1"/>
</dbReference>
<dbReference type="Proteomes" id="UP001183824">
    <property type="component" value="Unassembled WGS sequence"/>
</dbReference>
<dbReference type="RefSeq" id="WP_311719608.1">
    <property type="nucleotide sequence ID" value="NZ_JAVREZ010000024.1"/>
</dbReference>
<gene>
    <name evidence="1" type="ORF">RNB18_43210</name>
</gene>
<accession>A0ABU2VNJ9</accession>
<dbReference type="InterPro" id="IPR014347">
    <property type="entry name" value="Tautomerase/MIF_sf"/>
</dbReference>
<proteinExistence type="predicted"/>
<evidence type="ECO:0008006" key="3">
    <source>
        <dbReference type="Google" id="ProtNLM"/>
    </source>
</evidence>
<dbReference type="SUPFAM" id="SSF55331">
    <property type="entry name" value="Tautomerase/MIF"/>
    <property type="match status" value="1"/>
</dbReference>
<evidence type="ECO:0000313" key="2">
    <source>
        <dbReference type="Proteomes" id="UP001183824"/>
    </source>
</evidence>